<feature type="compositionally biased region" description="Polar residues" evidence="1">
    <location>
        <begin position="309"/>
        <end position="330"/>
    </location>
</feature>
<feature type="transmembrane region" description="Helical" evidence="2">
    <location>
        <begin position="81"/>
        <end position="103"/>
    </location>
</feature>
<evidence type="ECO:0000313" key="5">
    <source>
        <dbReference type="Proteomes" id="UP001166286"/>
    </source>
</evidence>
<sequence>MGAPDGTTGAVIPYDKADYMAISAFTAVAWYNVAELNVQVFLTFKRHRGLYFWSLLISSYGCVLHALGFLLKFFGLTNNDYISVSIITVGWYCMVTGQAVVLYSRLHLVVREQRILRGILSMIIVDAICFHIPTTILTYGCNSKDPDKYTPAFNVVEKLQMTAFCIQEFIISGVYVWSTIRLLKPVYHGRTRKVMTQLIWINLIIIAMDVVLLAMEYSNSYEIEATLKAMVYSIKLKLEFAVLNQLMTLANSSVNNHQHLHIEDGDEKGMQPPAGRSKSTEYISNKYKKPSKKQTKTLERSAKPVVHKSYSTSRIPSHTRQNSFGPNNKNRFQWIPTLDRNAVIETKHIENSEEQLNVFTNPAACFKSGRQRPAGLPPHDGLGGIPDSPILSPTDTLDDTADVSPRRGRRAPPPPSLDLDQAVMPNGLLRSTRPSVSDWAHGPDSESSPNSDETSLNPYESRYGPPIRAGSVKAGREAAGRSIHGMDFMTSALHNNPRKMVPSF</sequence>
<protein>
    <recommendedName>
        <fullName evidence="3">DUF7703 domain-containing protein</fullName>
    </recommendedName>
</protein>
<dbReference type="Pfam" id="PF24802">
    <property type="entry name" value="DUF7703"/>
    <property type="match status" value="1"/>
</dbReference>
<dbReference type="PANTHER" id="PTHR37013:SF6">
    <property type="entry name" value="INTEGRAL MEMBRANE PROTEIN"/>
    <property type="match status" value="1"/>
</dbReference>
<feature type="region of interest" description="Disordered" evidence="1">
    <location>
        <begin position="263"/>
        <end position="330"/>
    </location>
</feature>
<dbReference type="PANTHER" id="PTHR37013">
    <property type="entry name" value="INTEGRAL MEMBRANE PROTEIN (AFU_ORTHOLOGUE AFUA_1G05950)-RELATED"/>
    <property type="match status" value="1"/>
</dbReference>
<feature type="transmembrane region" description="Helical" evidence="2">
    <location>
        <begin position="198"/>
        <end position="215"/>
    </location>
</feature>
<feature type="region of interest" description="Disordered" evidence="1">
    <location>
        <begin position="369"/>
        <end position="478"/>
    </location>
</feature>
<feature type="domain" description="DUF7703" evidence="3">
    <location>
        <begin position="12"/>
        <end position="255"/>
    </location>
</feature>
<evidence type="ECO:0000256" key="2">
    <source>
        <dbReference type="SAM" id="Phobius"/>
    </source>
</evidence>
<gene>
    <name evidence="4" type="ORF">JMJ35_010046</name>
</gene>
<dbReference type="Proteomes" id="UP001166286">
    <property type="component" value="Unassembled WGS sequence"/>
</dbReference>
<reference evidence="4" key="1">
    <citation type="submission" date="2023-03" db="EMBL/GenBank/DDBJ databases">
        <title>Complete genome of Cladonia borealis.</title>
        <authorList>
            <person name="Park H."/>
        </authorList>
    </citation>
    <scope>NUCLEOTIDE SEQUENCE</scope>
    <source>
        <strain evidence="4">ANT050790</strain>
    </source>
</reference>
<keyword evidence="5" id="KW-1185">Reference proteome</keyword>
<name>A0AA39UXF2_9LECA</name>
<dbReference type="EMBL" id="JAFEKC020000023">
    <property type="protein sequence ID" value="KAK0507523.1"/>
    <property type="molecule type" value="Genomic_DNA"/>
</dbReference>
<evidence type="ECO:0000256" key="1">
    <source>
        <dbReference type="SAM" id="MobiDB-lite"/>
    </source>
</evidence>
<proteinExistence type="predicted"/>
<feature type="transmembrane region" description="Helical" evidence="2">
    <location>
        <begin position="115"/>
        <end position="139"/>
    </location>
</feature>
<evidence type="ECO:0000259" key="3">
    <source>
        <dbReference type="Pfam" id="PF24802"/>
    </source>
</evidence>
<evidence type="ECO:0000313" key="4">
    <source>
        <dbReference type="EMBL" id="KAK0507523.1"/>
    </source>
</evidence>
<dbReference type="AlphaFoldDB" id="A0AA39UXF2"/>
<feature type="compositionally biased region" description="Basic residues" evidence="1">
    <location>
        <begin position="286"/>
        <end position="295"/>
    </location>
</feature>
<dbReference type="InterPro" id="IPR056120">
    <property type="entry name" value="DUF7703"/>
</dbReference>
<feature type="compositionally biased region" description="Polar residues" evidence="1">
    <location>
        <begin position="445"/>
        <end position="458"/>
    </location>
</feature>
<comment type="caution">
    <text evidence="4">The sequence shown here is derived from an EMBL/GenBank/DDBJ whole genome shotgun (WGS) entry which is preliminary data.</text>
</comment>
<feature type="transmembrane region" description="Helical" evidence="2">
    <location>
        <begin position="50"/>
        <end position="75"/>
    </location>
</feature>
<feature type="transmembrane region" description="Helical" evidence="2">
    <location>
        <begin position="159"/>
        <end position="177"/>
    </location>
</feature>
<keyword evidence="2" id="KW-1133">Transmembrane helix</keyword>
<feature type="transmembrane region" description="Helical" evidence="2">
    <location>
        <begin position="20"/>
        <end position="38"/>
    </location>
</feature>
<keyword evidence="2" id="KW-0472">Membrane</keyword>
<organism evidence="4 5">
    <name type="scientific">Cladonia borealis</name>
    <dbReference type="NCBI Taxonomy" id="184061"/>
    <lineage>
        <taxon>Eukaryota</taxon>
        <taxon>Fungi</taxon>
        <taxon>Dikarya</taxon>
        <taxon>Ascomycota</taxon>
        <taxon>Pezizomycotina</taxon>
        <taxon>Lecanoromycetes</taxon>
        <taxon>OSLEUM clade</taxon>
        <taxon>Lecanoromycetidae</taxon>
        <taxon>Lecanorales</taxon>
        <taxon>Lecanorineae</taxon>
        <taxon>Cladoniaceae</taxon>
        <taxon>Cladonia</taxon>
    </lineage>
</organism>
<keyword evidence="2" id="KW-0812">Transmembrane</keyword>
<accession>A0AA39UXF2</accession>